<dbReference type="Pfam" id="PF00651">
    <property type="entry name" value="BTB"/>
    <property type="match status" value="1"/>
</dbReference>
<accession>A0A6V7L537</accession>
<dbReference type="Gene3D" id="1.25.40.420">
    <property type="match status" value="1"/>
</dbReference>
<protein>
    <recommendedName>
        <fullName evidence="1">BTB domain-containing protein</fullName>
    </recommendedName>
</protein>
<name>A0A6V7L537_9HYME</name>
<dbReference type="InterPro" id="IPR000210">
    <property type="entry name" value="BTB/POZ_dom"/>
</dbReference>
<dbReference type="InterPro" id="IPR011333">
    <property type="entry name" value="SKP1/BTB/POZ_sf"/>
</dbReference>
<proteinExistence type="predicted"/>
<dbReference type="SUPFAM" id="SSF54695">
    <property type="entry name" value="POZ domain"/>
    <property type="match status" value="1"/>
</dbReference>
<sequence length="329" mass="37393">MILTFVEGCAKECKNMGGFQVLRCDYKWIICKPDVMDIKGIWYSPPFTVHKCCSHELYFKLVRRSHDLSIVSLRCSPGSTTPPMNISKCHTFHSSIDSIPEDVDDLFAEPFQGIDTSASIKLEMLTPFHTVQKKEIPIVVIRLVFHILIYDGYNSLKYEPTLFQDVQSLFYTGIASDVVIYAGGTIVNAHKSLLAARSTVFATIFENSPDEKKINITDVTPPVLMEMLRFIYTDKVSIVGSMALDLLAAAKKYNIQRLKFLCEKHLYDNVTTQTAGDIFIAANSMNAFRLKGLIIGFINNHRNEFFQSDQYLQLRETNKELLIELYEAV</sequence>
<gene>
    <name evidence="2" type="ORF">BBRV_LOCUS96330</name>
</gene>
<reference evidence="2" key="1">
    <citation type="submission" date="2020-07" db="EMBL/GenBank/DDBJ databases">
        <authorList>
            <person name="Ferguson B K."/>
        </authorList>
    </citation>
    <scope>NUCLEOTIDE SEQUENCE</scope>
    <source>
        <strain evidence="2">L06</strain>
    </source>
</reference>
<dbReference type="PANTHER" id="PTHR24413">
    <property type="entry name" value="SPECKLE-TYPE POZ PROTEIN"/>
    <property type="match status" value="1"/>
</dbReference>
<dbReference type="SMART" id="SM00225">
    <property type="entry name" value="BTB"/>
    <property type="match status" value="1"/>
</dbReference>
<feature type="domain" description="BTB" evidence="1">
    <location>
        <begin position="176"/>
        <end position="240"/>
    </location>
</feature>
<evidence type="ECO:0000313" key="2">
    <source>
        <dbReference type="EMBL" id="CAD1571029.1"/>
    </source>
</evidence>
<dbReference type="Gene3D" id="3.30.710.10">
    <property type="entry name" value="Potassium Channel Kv1.1, Chain A"/>
    <property type="match status" value="1"/>
</dbReference>
<dbReference type="PROSITE" id="PS50097">
    <property type="entry name" value="BTB"/>
    <property type="match status" value="1"/>
</dbReference>
<dbReference type="AlphaFoldDB" id="A0A6V7L537"/>
<organism evidence="2">
    <name type="scientific">Bracon brevicornis</name>
    <dbReference type="NCBI Taxonomy" id="1563983"/>
    <lineage>
        <taxon>Eukaryota</taxon>
        <taxon>Metazoa</taxon>
        <taxon>Ecdysozoa</taxon>
        <taxon>Arthropoda</taxon>
        <taxon>Hexapoda</taxon>
        <taxon>Insecta</taxon>
        <taxon>Pterygota</taxon>
        <taxon>Neoptera</taxon>
        <taxon>Endopterygota</taxon>
        <taxon>Hymenoptera</taxon>
        <taxon>Apocrita</taxon>
        <taxon>Ichneumonoidea</taxon>
        <taxon>Braconidae</taxon>
        <taxon>Braconinae</taxon>
        <taxon>Bracon</taxon>
    </lineage>
</organism>
<dbReference type="EMBL" id="CADCXW020000333">
    <property type="protein sequence ID" value="CAD1571029.1"/>
    <property type="molecule type" value="Genomic_DNA"/>
</dbReference>
<evidence type="ECO:0000259" key="1">
    <source>
        <dbReference type="PROSITE" id="PS50097"/>
    </source>
</evidence>